<evidence type="ECO:0000313" key="9">
    <source>
        <dbReference type="EMBL" id="URJ27983.1"/>
    </source>
</evidence>
<dbReference type="FunFam" id="3.90.930.12:FF:000001">
    <property type="entry name" value="50S ribosomal protein L6"/>
    <property type="match status" value="1"/>
</dbReference>
<gene>
    <name evidence="9" type="primary">rplF</name>
    <name evidence="9" type="ORF">M9393_02195</name>
</gene>
<protein>
    <recommendedName>
        <fullName evidence="4 5">50S ribosomal protein L6</fullName>
    </recommendedName>
</protein>
<dbReference type="AlphaFoldDB" id="A0A9Q8X0V7"/>
<dbReference type="PANTHER" id="PTHR11655:SF14">
    <property type="entry name" value="LARGE RIBOSOMAL SUBUNIT PROTEIN UL6M"/>
    <property type="match status" value="1"/>
</dbReference>
<reference evidence="9" key="1">
    <citation type="submission" date="2022-05" db="EMBL/GenBank/DDBJ databases">
        <title>Impact of host demography and evolutionary history on endosymbiont molecular evolution: a test in carpenter ants (Genus Camponotus) and their Blochmannia endosymbionts.</title>
        <authorList>
            <person name="Manthey J.D."/>
            <person name="Giron J.C."/>
            <person name="Hruska J.P."/>
        </authorList>
    </citation>
    <scope>NUCLEOTIDE SEQUENCE</scope>
    <source>
        <strain evidence="9">C-039</strain>
    </source>
</reference>
<dbReference type="InterPro" id="IPR019906">
    <property type="entry name" value="Ribosomal_uL6_bac-type"/>
</dbReference>
<evidence type="ECO:0000256" key="7">
    <source>
        <dbReference type="RuleBase" id="RU003870"/>
    </source>
</evidence>
<comment type="function">
    <text evidence="7">This protein binds to the 23S rRNA, and is important in its secondary structure. It is located near the subunit interface in the base of the L7/L12 stalk, and near the tRNA binding site of the peptidyltransferase center.</text>
</comment>
<proteinExistence type="inferred from homology"/>
<dbReference type="Gene3D" id="3.90.930.12">
    <property type="entry name" value="Ribosomal protein L6, alpha-beta domain"/>
    <property type="match status" value="2"/>
</dbReference>
<keyword evidence="3 6" id="KW-0687">Ribonucleoprotein</keyword>
<evidence type="ECO:0000256" key="2">
    <source>
        <dbReference type="ARBA" id="ARBA00022980"/>
    </source>
</evidence>
<evidence type="ECO:0000256" key="6">
    <source>
        <dbReference type="RuleBase" id="RU003869"/>
    </source>
</evidence>
<dbReference type="RefSeq" id="WP_250248375.1">
    <property type="nucleotide sequence ID" value="NZ_CP097753.1"/>
</dbReference>
<dbReference type="InterPro" id="IPR020040">
    <property type="entry name" value="Ribosomal_uL6_a/b-dom"/>
</dbReference>
<dbReference type="InterPro" id="IPR036789">
    <property type="entry name" value="Ribosomal_uL6-like_a/b-dom_sf"/>
</dbReference>
<accession>A0A9Q8X0V7</accession>
<dbReference type="Proteomes" id="UP001056209">
    <property type="component" value="Chromosome"/>
</dbReference>
<dbReference type="Pfam" id="PF00347">
    <property type="entry name" value="Ribosomal_L6"/>
    <property type="match status" value="2"/>
</dbReference>
<name>A0A9Q8X0V7_9ENTR</name>
<evidence type="ECO:0000256" key="4">
    <source>
        <dbReference type="ARBA" id="ARBA00035454"/>
    </source>
</evidence>
<feature type="domain" description="Large ribosomal subunit protein uL6 alpha-beta" evidence="8">
    <location>
        <begin position="102"/>
        <end position="176"/>
    </location>
</feature>
<dbReference type="PIRSF" id="PIRSF002162">
    <property type="entry name" value="Ribosomal_L6"/>
    <property type="match status" value="1"/>
</dbReference>
<dbReference type="GO" id="GO:0019843">
    <property type="term" value="F:rRNA binding"/>
    <property type="evidence" value="ECO:0007669"/>
    <property type="project" value="UniProtKB-UniRule"/>
</dbReference>
<evidence type="ECO:0000313" key="10">
    <source>
        <dbReference type="Proteomes" id="UP001056209"/>
    </source>
</evidence>
<dbReference type="EMBL" id="CP097753">
    <property type="protein sequence ID" value="URJ27983.1"/>
    <property type="molecule type" value="Genomic_DNA"/>
</dbReference>
<keyword evidence="7" id="KW-0699">rRNA-binding</keyword>
<evidence type="ECO:0000256" key="3">
    <source>
        <dbReference type="ARBA" id="ARBA00023274"/>
    </source>
</evidence>
<dbReference type="InterPro" id="IPR000702">
    <property type="entry name" value="Ribosomal_uL6-like"/>
</dbReference>
<keyword evidence="7" id="KW-0694">RNA-binding</keyword>
<feature type="domain" description="Large ribosomal subunit protein uL6 alpha-beta" evidence="8">
    <location>
        <begin position="23"/>
        <end position="94"/>
    </location>
</feature>
<evidence type="ECO:0000256" key="1">
    <source>
        <dbReference type="ARBA" id="ARBA00009356"/>
    </source>
</evidence>
<organism evidence="9 10">
    <name type="scientific">Candidatus Blochmannia vicinus</name>
    <name type="common">nom. nud.</name>
    <dbReference type="NCBI Taxonomy" id="251540"/>
    <lineage>
        <taxon>Bacteria</taxon>
        <taxon>Pseudomonadati</taxon>
        <taxon>Pseudomonadota</taxon>
        <taxon>Gammaproteobacteria</taxon>
        <taxon>Enterobacterales</taxon>
        <taxon>Enterobacteriaceae</taxon>
        <taxon>ant endosymbionts</taxon>
        <taxon>Candidatus Blochmanniella</taxon>
    </lineage>
</organism>
<keyword evidence="2 6" id="KW-0689">Ribosomal protein</keyword>
<dbReference type="NCBIfam" id="TIGR03654">
    <property type="entry name" value="L6_bact"/>
    <property type="match status" value="1"/>
</dbReference>
<evidence type="ECO:0000259" key="8">
    <source>
        <dbReference type="Pfam" id="PF00347"/>
    </source>
</evidence>
<dbReference type="SUPFAM" id="SSF56053">
    <property type="entry name" value="Ribosomal protein L6"/>
    <property type="match status" value="2"/>
</dbReference>
<dbReference type="GO" id="GO:0003735">
    <property type="term" value="F:structural constituent of ribosome"/>
    <property type="evidence" value="ECO:0007669"/>
    <property type="project" value="UniProtKB-UniRule"/>
</dbReference>
<evidence type="ECO:0000256" key="5">
    <source>
        <dbReference type="NCBIfam" id="TIGR03654"/>
    </source>
</evidence>
<dbReference type="GO" id="GO:0022625">
    <property type="term" value="C:cytosolic large ribosomal subunit"/>
    <property type="evidence" value="ECO:0007669"/>
    <property type="project" value="UniProtKB-UniRule"/>
</dbReference>
<dbReference type="GO" id="GO:0002181">
    <property type="term" value="P:cytoplasmic translation"/>
    <property type="evidence" value="ECO:0007669"/>
    <property type="project" value="TreeGrafter"/>
</dbReference>
<dbReference type="PANTHER" id="PTHR11655">
    <property type="entry name" value="60S/50S RIBOSOMAL PROTEIN L6/L9"/>
    <property type="match status" value="1"/>
</dbReference>
<comment type="similarity">
    <text evidence="1 6">Belongs to the universal ribosomal protein uL6 family.</text>
</comment>
<sequence length="189" mass="21067">MYPDAKHISTPHAYKTIILVPNITTIKLQDHFIYVTGTRGTLTLKLHKSIDVQQLHDEKKLLVYTNENINIKNKALIGTTHALINGMITGVTTGFTKKLQLIGIGYRVAVQNNIISLTIGFSHSINYTLPVEITATCPSQTEITITGINKQIVGQIAADLRSLRPPEPFKGKGIRYINEIVHNKDTKKR</sequence>
<dbReference type="PRINTS" id="PR00059">
    <property type="entry name" value="RIBOSOMALL6"/>
</dbReference>